<keyword evidence="2" id="KW-1185">Reference proteome</keyword>
<dbReference type="EMBL" id="JADWDC010000006">
    <property type="protein sequence ID" value="MCC0176154.1"/>
    <property type="molecule type" value="Genomic_DNA"/>
</dbReference>
<gene>
    <name evidence="1" type="ORF">I4641_04060</name>
</gene>
<dbReference type="SUPFAM" id="SSF51126">
    <property type="entry name" value="Pectin lyase-like"/>
    <property type="match status" value="1"/>
</dbReference>
<sequence length="508" mass="51530">MNITTDSLSLTNLGRVSTSTFGTGNAGNIMIEAQDQVLLDSGGKILAEIDLGGNGTGGDIEINTTSLSIINSGSNISTSIFSGNGTGGNIEINTSSLSIIDSGVAIDTSNLSGDGDAGDINITADLIEIREGSFIDAQVRPFLGSEPSGQGGDITIETNRLVLSEASQITANTASIGNAGNLTINAQESIELSGATEDNVGGLAAIAVGSGDGGAISINTNELNIQDGAAISASNFPTSENSSFSPGTGQPGNINIQANSINLDTEGRIEAATQSELGEGANIDLQVAEDITLRNNSFISARAFNNADGGNLNIDARFVVAFPSSGNGNDLIATAEAGSGGNINLDVEQIFGLQPRNAIDGGNNFLVNNSNDIDVSGDVAGNIAINTNNVDPIRGTTELPSDIVVPESTTQQACEANREAAAKNGLNINGKGGILPDPALPLNSLNVSVNGKNHPTTAIPAPIETAQGKIQPARGVRVAKSGNIILTAYRTNNTGERIVEGSRNCGGS</sequence>
<evidence type="ECO:0000313" key="1">
    <source>
        <dbReference type="EMBL" id="MCC0176154.1"/>
    </source>
</evidence>
<organism evidence="1 2">
    <name type="scientific">Waterburya agarophytonicola KI4</name>
    <dbReference type="NCBI Taxonomy" id="2874699"/>
    <lineage>
        <taxon>Bacteria</taxon>
        <taxon>Bacillati</taxon>
        <taxon>Cyanobacteriota</taxon>
        <taxon>Cyanophyceae</taxon>
        <taxon>Pleurocapsales</taxon>
        <taxon>Hyellaceae</taxon>
        <taxon>Waterburya</taxon>
        <taxon>Waterburya agarophytonicola</taxon>
    </lineage>
</organism>
<dbReference type="AlphaFoldDB" id="A0A964BN57"/>
<dbReference type="Proteomes" id="UP000729733">
    <property type="component" value="Unassembled WGS sequence"/>
</dbReference>
<evidence type="ECO:0000313" key="2">
    <source>
        <dbReference type="Proteomes" id="UP000729733"/>
    </source>
</evidence>
<comment type="caution">
    <text evidence="1">The sequence shown here is derived from an EMBL/GenBank/DDBJ whole genome shotgun (WGS) entry which is preliminary data.</text>
</comment>
<reference evidence="1" key="1">
    <citation type="journal article" date="2021" name="Antonie Van Leeuwenhoek">
        <title>Draft genome and description of Waterburya agarophytonicola gen. nov. sp. nov. (Pleurocapsales, Cyanobacteria): a seaweed symbiont.</title>
        <authorList>
            <person name="Bonthond G."/>
            <person name="Shalygin S."/>
            <person name="Bayer T."/>
            <person name="Weinberger F."/>
        </authorList>
    </citation>
    <scope>NUCLEOTIDE SEQUENCE</scope>
    <source>
        <strain evidence="1">KI4</strain>
    </source>
</reference>
<proteinExistence type="predicted"/>
<protein>
    <submittedName>
        <fullName evidence="1">S-layer family protein</fullName>
    </submittedName>
</protein>
<dbReference type="InterPro" id="IPR012334">
    <property type="entry name" value="Pectin_lyas_fold"/>
</dbReference>
<accession>A0A964BN57</accession>
<dbReference type="InterPro" id="IPR011050">
    <property type="entry name" value="Pectin_lyase_fold/virulence"/>
</dbReference>
<name>A0A964BN57_9CYAN</name>
<dbReference type="Gene3D" id="2.160.20.10">
    <property type="entry name" value="Single-stranded right-handed beta-helix, Pectin lyase-like"/>
    <property type="match status" value="2"/>
</dbReference>
<dbReference type="RefSeq" id="WP_229639187.1">
    <property type="nucleotide sequence ID" value="NZ_JADWDC010000006.1"/>
</dbReference>